<dbReference type="Pfam" id="PF06764">
    <property type="entry name" value="DUF1223"/>
    <property type="match status" value="1"/>
</dbReference>
<dbReference type="EMBL" id="JAZDRO010000001">
    <property type="protein sequence ID" value="MEE2565546.1"/>
    <property type="molecule type" value="Genomic_DNA"/>
</dbReference>
<sequence length="248" mass="26744">MLSWLTSLIMWGAAAAGPAIEPDAPPPRPVVVELFTSQGCPLCPAANQYLGELDQREDVIALGFGVTYWDIYGWEDTFARPEFTDRQRVYKAALDVPRIYTPQFVIDGAAEASGAQTDAIRSALERRRMAMSTHVDVTSEALGDGNHRIRVLGAVPDDGRADVWLAVFRPGWHEVDVEGGQNEGLTMRLYNPVQALLHLGEWESGVAYFGASLPRGTSAAVIVQAPDGGPVLGAAQFSPDPIEVAQGN</sequence>
<organism evidence="1 2">
    <name type="scientific">Hyphobacterium marinum</name>
    <dbReference type="NCBI Taxonomy" id="3116574"/>
    <lineage>
        <taxon>Bacteria</taxon>
        <taxon>Pseudomonadati</taxon>
        <taxon>Pseudomonadota</taxon>
        <taxon>Alphaproteobacteria</taxon>
        <taxon>Maricaulales</taxon>
        <taxon>Maricaulaceae</taxon>
        <taxon>Hyphobacterium</taxon>
    </lineage>
</organism>
<evidence type="ECO:0000313" key="1">
    <source>
        <dbReference type="EMBL" id="MEE2565546.1"/>
    </source>
</evidence>
<dbReference type="InterPro" id="IPR036249">
    <property type="entry name" value="Thioredoxin-like_sf"/>
</dbReference>
<dbReference type="InterPro" id="IPR010634">
    <property type="entry name" value="DUF1223"/>
</dbReference>
<keyword evidence="2" id="KW-1185">Reference proteome</keyword>
<comment type="caution">
    <text evidence="1">The sequence shown here is derived from an EMBL/GenBank/DDBJ whole genome shotgun (WGS) entry which is preliminary data.</text>
</comment>
<dbReference type="RefSeq" id="WP_330195081.1">
    <property type="nucleotide sequence ID" value="NZ_JAZDRO010000001.1"/>
</dbReference>
<evidence type="ECO:0000313" key="2">
    <source>
        <dbReference type="Proteomes" id="UP001310692"/>
    </source>
</evidence>
<proteinExistence type="predicted"/>
<gene>
    <name evidence="1" type="ORF">V0U35_02540</name>
</gene>
<dbReference type="PANTHER" id="PTHR36057">
    <property type="match status" value="1"/>
</dbReference>
<accession>A0ABU7LVN5</accession>
<dbReference type="SUPFAM" id="SSF52833">
    <property type="entry name" value="Thioredoxin-like"/>
    <property type="match status" value="1"/>
</dbReference>
<dbReference type="Proteomes" id="UP001310692">
    <property type="component" value="Unassembled WGS sequence"/>
</dbReference>
<protein>
    <submittedName>
        <fullName evidence="1">DUF1223 domain-containing protein</fullName>
    </submittedName>
</protein>
<reference evidence="1 2" key="1">
    <citation type="submission" date="2024-01" db="EMBL/GenBank/DDBJ databases">
        <title>Hyphobacterium bacterium isolated from marine sediment.</title>
        <authorList>
            <person name="Zhao S."/>
        </authorList>
    </citation>
    <scope>NUCLEOTIDE SEQUENCE [LARGE SCALE GENOMIC DNA]</scope>
    <source>
        <strain evidence="1 2">Y60-23</strain>
    </source>
</reference>
<dbReference type="PANTHER" id="PTHR36057:SF1">
    <property type="entry name" value="LIPOPROTEIN LIPID ATTACHMENT SITE-LIKE PROTEIN, PUTATIVE (DUF1223)-RELATED"/>
    <property type="match status" value="1"/>
</dbReference>
<name>A0ABU7LVN5_9PROT</name>